<dbReference type="PANTHER" id="PTHR14396:SF10">
    <property type="entry name" value="CLASPIN"/>
    <property type="match status" value="1"/>
</dbReference>
<dbReference type="EMBL" id="LJIG01022863">
    <property type="protein sequence ID" value="KRT78334.1"/>
    <property type="molecule type" value="Genomic_DNA"/>
</dbReference>
<organism evidence="4 5">
    <name type="scientific">Oryctes borbonicus</name>
    <dbReference type="NCBI Taxonomy" id="1629725"/>
    <lineage>
        <taxon>Eukaryota</taxon>
        <taxon>Metazoa</taxon>
        <taxon>Ecdysozoa</taxon>
        <taxon>Arthropoda</taxon>
        <taxon>Hexapoda</taxon>
        <taxon>Insecta</taxon>
        <taxon>Pterygota</taxon>
        <taxon>Neoptera</taxon>
        <taxon>Endopterygota</taxon>
        <taxon>Coleoptera</taxon>
        <taxon>Polyphaga</taxon>
        <taxon>Scarabaeiformia</taxon>
        <taxon>Scarabaeidae</taxon>
        <taxon>Dynastinae</taxon>
        <taxon>Oryctes</taxon>
    </lineage>
</organism>
<dbReference type="GO" id="GO:0033314">
    <property type="term" value="P:mitotic DNA replication checkpoint signaling"/>
    <property type="evidence" value="ECO:0007669"/>
    <property type="project" value="TreeGrafter"/>
</dbReference>
<dbReference type="GO" id="GO:0007095">
    <property type="term" value="P:mitotic G2 DNA damage checkpoint signaling"/>
    <property type="evidence" value="ECO:0007669"/>
    <property type="project" value="TreeGrafter"/>
</dbReference>
<evidence type="ECO:0000256" key="2">
    <source>
        <dbReference type="ARBA" id="ARBA00022553"/>
    </source>
</evidence>
<keyword evidence="3" id="KW-0539">Nucleus</keyword>
<dbReference type="PANTHER" id="PTHR14396">
    <property type="entry name" value="CLASPIN"/>
    <property type="match status" value="1"/>
</dbReference>
<evidence type="ECO:0000313" key="4">
    <source>
        <dbReference type="EMBL" id="KRT78334.1"/>
    </source>
</evidence>
<name>A0A0T6AU65_9SCAR</name>
<comment type="subcellular location">
    <subcellularLocation>
        <location evidence="1">Nucleus</location>
    </subcellularLocation>
</comment>
<evidence type="ECO:0000256" key="1">
    <source>
        <dbReference type="ARBA" id="ARBA00004123"/>
    </source>
</evidence>
<dbReference type="GO" id="GO:0005634">
    <property type="term" value="C:nucleus"/>
    <property type="evidence" value="ECO:0007669"/>
    <property type="project" value="UniProtKB-SubCell"/>
</dbReference>
<protein>
    <submittedName>
        <fullName evidence="4">Uncharacterized protein</fullName>
    </submittedName>
</protein>
<sequence length="173" mass="19757">MYGNGRERQFRWKNIDSIDNATDVKQDNGEVYLDEGEDEEKWRKMRYEREVFLKKQLQRSQTLDIDDDLSVKASSQIIKLGQAAMKRSISTSQNIPVVSERQVAPAKLENSSGFLLNKRGSFLTRSDQVLERVAEFTKTFTGVSNTKNSKNFIFQAISGSTETTITVVYSTRV</sequence>
<dbReference type="AlphaFoldDB" id="A0A0T6AU65"/>
<dbReference type="InterPro" id="IPR024146">
    <property type="entry name" value="Claspin"/>
</dbReference>
<proteinExistence type="predicted"/>
<keyword evidence="2" id="KW-0597">Phosphoprotein</keyword>
<comment type="caution">
    <text evidence="4">The sequence shown here is derived from an EMBL/GenBank/DDBJ whole genome shotgun (WGS) entry which is preliminary data.</text>
</comment>
<dbReference type="OrthoDB" id="5859781at2759"/>
<dbReference type="Proteomes" id="UP000051574">
    <property type="component" value="Unassembled WGS sequence"/>
</dbReference>
<evidence type="ECO:0000256" key="3">
    <source>
        <dbReference type="ARBA" id="ARBA00023242"/>
    </source>
</evidence>
<gene>
    <name evidence="4" type="ORF">AMK59_6408</name>
</gene>
<reference evidence="4 5" key="1">
    <citation type="submission" date="2015-09" db="EMBL/GenBank/DDBJ databases">
        <title>Draft genome of the scarab beetle Oryctes borbonicus.</title>
        <authorList>
            <person name="Meyer J.M."/>
            <person name="Markov G.V."/>
            <person name="Baskaran P."/>
            <person name="Herrmann M."/>
            <person name="Sommer R.J."/>
            <person name="Roedelsperger C."/>
        </authorList>
    </citation>
    <scope>NUCLEOTIDE SEQUENCE [LARGE SCALE GENOMIC DNA]</scope>
    <source>
        <strain evidence="4">OB123</strain>
        <tissue evidence="4">Whole animal</tissue>
    </source>
</reference>
<evidence type="ECO:0000313" key="5">
    <source>
        <dbReference type="Proteomes" id="UP000051574"/>
    </source>
</evidence>
<accession>A0A0T6AU65</accession>
<dbReference type="GO" id="GO:0010997">
    <property type="term" value="F:anaphase-promoting complex binding"/>
    <property type="evidence" value="ECO:0007669"/>
    <property type="project" value="TreeGrafter"/>
</dbReference>
<keyword evidence="5" id="KW-1185">Reference proteome</keyword>